<dbReference type="OrthoDB" id="9802985at2"/>
<dbReference type="Proteomes" id="UP000095713">
    <property type="component" value="Unassembled WGS sequence"/>
</dbReference>
<protein>
    <submittedName>
        <fullName evidence="1">Uncharacterized protein</fullName>
    </submittedName>
</protein>
<name>A0A1E5T9C0_9FLAO</name>
<comment type="caution">
    <text evidence="1">The sequence shown here is derived from an EMBL/GenBank/DDBJ whole genome shotgun (WGS) entry which is preliminary data.</text>
</comment>
<sequence>MSIQTYFDWRHKLLTSFSSVSVEDFQGILESDDLFFAYSEKGNRHLDRKPKKRGEKVSKERS</sequence>
<dbReference type="STRING" id="1849968.A8C32_15825"/>
<evidence type="ECO:0000313" key="2">
    <source>
        <dbReference type="Proteomes" id="UP000095713"/>
    </source>
</evidence>
<organism evidence="1 2">
    <name type="scientific">Flavivirga aquatica</name>
    <dbReference type="NCBI Taxonomy" id="1849968"/>
    <lineage>
        <taxon>Bacteria</taxon>
        <taxon>Pseudomonadati</taxon>
        <taxon>Bacteroidota</taxon>
        <taxon>Flavobacteriia</taxon>
        <taxon>Flavobacteriales</taxon>
        <taxon>Flavobacteriaceae</taxon>
        <taxon>Flavivirga</taxon>
    </lineage>
</organism>
<dbReference type="EMBL" id="MDJD01000043">
    <property type="protein sequence ID" value="OEK07936.1"/>
    <property type="molecule type" value="Genomic_DNA"/>
</dbReference>
<reference evidence="1 2" key="1">
    <citation type="submission" date="2016-05" db="EMBL/GenBank/DDBJ databases">
        <title>Draft Genome Sequence of Algibacter sp. Strain SK-16 Isolated from the Surface Water of Aburatsubo Inlet.</title>
        <authorList>
            <person name="Wong S.-K."/>
            <person name="Yoshizawa S."/>
            <person name="Nakajima Y."/>
            <person name="Ogura Y."/>
            <person name="Tetsuya H."/>
            <person name="Hamasaki K."/>
        </authorList>
    </citation>
    <scope>NUCLEOTIDE SEQUENCE [LARGE SCALE GENOMIC DNA]</scope>
    <source>
        <strain evidence="1 2">SK-16</strain>
    </source>
</reference>
<accession>A0A1E5T9C0</accession>
<gene>
    <name evidence="1" type="ORF">A8C32_15825</name>
</gene>
<keyword evidence="2" id="KW-1185">Reference proteome</keyword>
<proteinExistence type="predicted"/>
<evidence type="ECO:0000313" key="1">
    <source>
        <dbReference type="EMBL" id="OEK07936.1"/>
    </source>
</evidence>
<dbReference type="RefSeq" id="WP_069830394.1">
    <property type="nucleotide sequence ID" value="NZ_MDJD01000043.1"/>
</dbReference>
<dbReference type="AlphaFoldDB" id="A0A1E5T9C0"/>